<organism evidence="2 3">
    <name type="scientific">Maritimibacter dapengensis</name>
    <dbReference type="NCBI Taxonomy" id="2836868"/>
    <lineage>
        <taxon>Bacteria</taxon>
        <taxon>Pseudomonadati</taxon>
        <taxon>Pseudomonadota</taxon>
        <taxon>Alphaproteobacteria</taxon>
        <taxon>Rhodobacterales</taxon>
        <taxon>Roseobacteraceae</taxon>
        <taxon>Maritimibacter</taxon>
    </lineage>
</organism>
<evidence type="ECO:0000259" key="1">
    <source>
        <dbReference type="Pfam" id="PF19834"/>
    </source>
</evidence>
<feature type="domain" description="DUF6314" evidence="1">
    <location>
        <begin position="7"/>
        <end position="131"/>
    </location>
</feature>
<reference evidence="2 3" key="1">
    <citation type="submission" date="2021-05" db="EMBL/GenBank/DDBJ databases">
        <title>Culturable bacteria isolated from Daya Bay.</title>
        <authorList>
            <person name="Zheng W."/>
            <person name="Yu S."/>
            <person name="Huang Y."/>
        </authorList>
    </citation>
    <scope>NUCLEOTIDE SEQUENCE [LARGE SCALE GENOMIC DNA]</scope>
    <source>
        <strain evidence="2 3">DP4N28-5</strain>
    </source>
</reference>
<dbReference type="EMBL" id="JAHUZE010000001">
    <property type="protein sequence ID" value="MBV7378367.1"/>
    <property type="molecule type" value="Genomic_DNA"/>
</dbReference>
<gene>
    <name evidence="2" type="ORF">KJP28_05480</name>
</gene>
<dbReference type="InterPro" id="IPR045632">
    <property type="entry name" value="DUF6314"/>
</dbReference>
<evidence type="ECO:0000313" key="3">
    <source>
        <dbReference type="Proteomes" id="UP000756530"/>
    </source>
</evidence>
<dbReference type="Proteomes" id="UP000756530">
    <property type="component" value="Unassembled WGS sequence"/>
</dbReference>
<accession>A0ABS6SZG3</accession>
<sequence>MRRLGDFEGRWRVARRIDDWALGRSGTFEGTVLFSPREDGLLYHEAGELQMEGAPVMAATRDYLWRERDDGIDVYFDDGRFFHRVGPTAAHWCDPDQYDVSYDFTLWPDWASVWDVRGPRKNYRMESAYTRISP</sequence>
<comment type="caution">
    <text evidence="2">The sequence shown here is derived from an EMBL/GenBank/DDBJ whole genome shotgun (WGS) entry which is preliminary data.</text>
</comment>
<keyword evidence="3" id="KW-1185">Reference proteome</keyword>
<dbReference type="RefSeq" id="WP_218391359.1">
    <property type="nucleotide sequence ID" value="NZ_JAHUZE010000001.1"/>
</dbReference>
<proteinExistence type="predicted"/>
<dbReference type="Pfam" id="PF19834">
    <property type="entry name" value="DUF6314"/>
    <property type="match status" value="1"/>
</dbReference>
<protein>
    <submittedName>
        <fullName evidence="2">Trigger factor</fullName>
    </submittedName>
</protein>
<evidence type="ECO:0000313" key="2">
    <source>
        <dbReference type="EMBL" id="MBV7378367.1"/>
    </source>
</evidence>
<name>A0ABS6SZG3_9RHOB</name>